<dbReference type="InterPro" id="IPR000612">
    <property type="entry name" value="PMP3"/>
</dbReference>
<reference evidence="8" key="1">
    <citation type="journal article" date="2018" name="Mol. Biol. Evol.">
        <title>Broad Genomic Sampling Reveals a Smut Pathogenic Ancestry of the Fungal Clade Ustilaginomycotina.</title>
        <authorList>
            <person name="Kijpornyongpan T."/>
            <person name="Mondo S.J."/>
            <person name="Barry K."/>
            <person name="Sandor L."/>
            <person name="Lee J."/>
            <person name="Lipzen A."/>
            <person name="Pangilinan J."/>
            <person name="LaButti K."/>
            <person name="Hainaut M."/>
            <person name="Henrissat B."/>
            <person name="Grigoriev I.V."/>
            <person name="Spatafora J.W."/>
            <person name="Aime M.C."/>
        </authorList>
    </citation>
    <scope>NUCLEOTIDE SEQUENCE [LARGE SCALE GENOMIC DNA]</scope>
    <source>
        <strain evidence="8">MCA 4198</strain>
    </source>
</reference>
<keyword evidence="3 7" id="KW-0812">Transmembrane</keyword>
<evidence type="ECO:0000256" key="3">
    <source>
        <dbReference type="ARBA" id="ARBA00022692"/>
    </source>
</evidence>
<gene>
    <name evidence="8" type="ORF">FA10DRAFT_268183</name>
</gene>
<comment type="similarity">
    <text evidence="2">Belongs to the UPF0057 (PMP3) family.</text>
</comment>
<dbReference type="RefSeq" id="XP_025376859.1">
    <property type="nucleotide sequence ID" value="XM_025522223.1"/>
</dbReference>
<comment type="subcellular location">
    <subcellularLocation>
        <location evidence="1">Membrane</location>
    </subcellularLocation>
</comment>
<dbReference type="PANTHER" id="PTHR21659:SF112">
    <property type="entry name" value="PROTEIN SNA2-RELATED"/>
    <property type="match status" value="1"/>
</dbReference>
<accession>A0A316YKC8</accession>
<keyword evidence="5 7" id="KW-0472">Membrane</keyword>
<evidence type="ECO:0000313" key="8">
    <source>
        <dbReference type="EMBL" id="PWN89661.1"/>
    </source>
</evidence>
<organism evidence="8 9">
    <name type="scientific">Acaromyces ingoldii</name>
    <dbReference type="NCBI Taxonomy" id="215250"/>
    <lineage>
        <taxon>Eukaryota</taxon>
        <taxon>Fungi</taxon>
        <taxon>Dikarya</taxon>
        <taxon>Basidiomycota</taxon>
        <taxon>Ustilaginomycotina</taxon>
        <taxon>Exobasidiomycetes</taxon>
        <taxon>Exobasidiales</taxon>
        <taxon>Cryptobasidiaceae</taxon>
        <taxon>Acaromyces</taxon>
    </lineage>
</organism>
<dbReference type="OrthoDB" id="2152119at2759"/>
<dbReference type="EMBL" id="KZ819637">
    <property type="protein sequence ID" value="PWN89661.1"/>
    <property type="molecule type" value="Genomic_DNA"/>
</dbReference>
<protein>
    <submittedName>
        <fullName evidence="8">Uncharacterized protein</fullName>
    </submittedName>
</protein>
<evidence type="ECO:0000313" key="9">
    <source>
        <dbReference type="Proteomes" id="UP000245768"/>
    </source>
</evidence>
<feature type="transmembrane region" description="Helical" evidence="7">
    <location>
        <begin position="26"/>
        <end position="48"/>
    </location>
</feature>
<proteinExistence type="inferred from homology"/>
<feature type="compositionally biased region" description="Polar residues" evidence="6">
    <location>
        <begin position="116"/>
        <end position="129"/>
    </location>
</feature>
<feature type="region of interest" description="Disordered" evidence="6">
    <location>
        <begin position="106"/>
        <end position="312"/>
    </location>
</feature>
<dbReference type="GO" id="GO:0016020">
    <property type="term" value="C:membrane"/>
    <property type="evidence" value="ECO:0007669"/>
    <property type="project" value="UniProtKB-SubCell"/>
</dbReference>
<dbReference type="Proteomes" id="UP000245768">
    <property type="component" value="Unassembled WGS sequence"/>
</dbReference>
<dbReference type="AlphaFoldDB" id="A0A316YKC8"/>
<dbReference type="InParanoid" id="A0A316YKC8"/>
<dbReference type="PANTHER" id="PTHR21659">
    <property type="entry name" value="HYDROPHOBIC PROTEIN RCI2 LOW TEMPERATURE AND SALT RESPONSIVE PROTEIN LTI6 -RELATED"/>
    <property type="match status" value="1"/>
</dbReference>
<keyword evidence="9" id="KW-1185">Reference proteome</keyword>
<name>A0A316YKC8_9BASI</name>
<keyword evidence="4 7" id="KW-1133">Transmembrane helix</keyword>
<evidence type="ECO:0000256" key="1">
    <source>
        <dbReference type="ARBA" id="ARBA00004370"/>
    </source>
</evidence>
<dbReference type="GeneID" id="37044139"/>
<evidence type="ECO:0000256" key="2">
    <source>
        <dbReference type="ARBA" id="ARBA00009530"/>
    </source>
</evidence>
<evidence type="ECO:0000256" key="4">
    <source>
        <dbReference type="ARBA" id="ARBA00022989"/>
    </source>
</evidence>
<sequence>MGLLTGGIPRKDNGQIDFTPRRHHGWTFFIMILGFLLPPLAVAARFGFGRDFCINVVLTLMGYIPGHGHNFFIQNIRNNDNKARTPKWAKRYGLVDDYAAKKQQKKRQWVGRYNDQAPQRNQYDENGQVFTYDHDHRFEDGDRQRVPARRSSSGSGEQEQFYGAGERRRTNDDDGYSIRSGRQSKNSSTDVLPGAGEAERRRAKSKSRTRGFLGRNKSGKADRHVKSTQVMGDELDGYDPSLDSFERRSGPGHAYGDSLDGPEDADMTVGKRLRNQPTSSSAAAGGREYEHHDAKALPAAPVVDIMNDNHEF</sequence>
<evidence type="ECO:0000256" key="5">
    <source>
        <dbReference type="ARBA" id="ARBA00023136"/>
    </source>
</evidence>
<feature type="compositionally biased region" description="Basic and acidic residues" evidence="6">
    <location>
        <begin position="132"/>
        <end position="145"/>
    </location>
</feature>
<dbReference type="Pfam" id="PF01679">
    <property type="entry name" value="Pmp3"/>
    <property type="match status" value="1"/>
</dbReference>
<feature type="compositionally biased region" description="Polar residues" evidence="6">
    <location>
        <begin position="180"/>
        <end position="190"/>
    </location>
</feature>
<evidence type="ECO:0000256" key="6">
    <source>
        <dbReference type="SAM" id="MobiDB-lite"/>
    </source>
</evidence>
<evidence type="ECO:0000256" key="7">
    <source>
        <dbReference type="SAM" id="Phobius"/>
    </source>
</evidence>